<evidence type="ECO:0000313" key="5">
    <source>
        <dbReference type="EMBL" id="PWK06304.1"/>
    </source>
</evidence>
<gene>
    <name evidence="5" type="ORF">C7459_12068</name>
</gene>
<evidence type="ECO:0000313" key="6">
    <source>
        <dbReference type="Proteomes" id="UP000245634"/>
    </source>
</evidence>
<comment type="caution">
    <text evidence="5">The sequence shown here is derived from an EMBL/GenBank/DDBJ whole genome shotgun (WGS) entry which is preliminary data.</text>
</comment>
<dbReference type="GO" id="GO:0016791">
    <property type="term" value="F:phosphatase activity"/>
    <property type="evidence" value="ECO:0007669"/>
    <property type="project" value="TreeGrafter"/>
</dbReference>
<evidence type="ECO:0000256" key="1">
    <source>
        <dbReference type="ARBA" id="ARBA00023152"/>
    </source>
</evidence>
<dbReference type="PANTHER" id="PTHR48100">
    <property type="entry name" value="BROAD-SPECIFICITY PHOSPHATASE YOR283W-RELATED"/>
    <property type="match status" value="1"/>
</dbReference>
<reference evidence="5 6" key="1">
    <citation type="submission" date="2018-05" db="EMBL/GenBank/DDBJ databases">
        <title>Genomic Encyclopedia of Type Strains, Phase IV (KMG-IV): sequencing the most valuable type-strain genomes for metagenomic binning, comparative biology and taxonomic classification.</title>
        <authorList>
            <person name="Goeker M."/>
        </authorList>
    </citation>
    <scope>NUCLEOTIDE SEQUENCE [LARGE SCALE GENOMIC DNA]</scope>
    <source>
        <strain evidence="5 6">DSM 18773</strain>
    </source>
</reference>
<proteinExistence type="predicted"/>
<dbReference type="InterPro" id="IPR050275">
    <property type="entry name" value="PGM_Phosphatase"/>
</dbReference>
<evidence type="ECO:0000256" key="4">
    <source>
        <dbReference type="PIRSR" id="PIRSR613078-2"/>
    </source>
</evidence>
<dbReference type="SMART" id="SM00855">
    <property type="entry name" value="PGAM"/>
    <property type="match status" value="1"/>
</dbReference>
<feature type="active site" description="Tele-phosphohistidine intermediate" evidence="3">
    <location>
        <position position="12"/>
    </location>
</feature>
<dbReference type="CDD" id="cd07067">
    <property type="entry name" value="HP_PGM_like"/>
    <property type="match status" value="1"/>
</dbReference>
<dbReference type="GO" id="GO:0005737">
    <property type="term" value="C:cytoplasm"/>
    <property type="evidence" value="ECO:0007669"/>
    <property type="project" value="TreeGrafter"/>
</dbReference>
<keyword evidence="2" id="KW-0413">Isomerase</keyword>
<dbReference type="OrthoDB" id="9782128at2"/>
<dbReference type="InterPro" id="IPR029033">
    <property type="entry name" value="His_PPase_superfam"/>
</dbReference>
<keyword evidence="6" id="KW-1185">Reference proteome</keyword>
<feature type="binding site" evidence="4">
    <location>
        <begin position="85"/>
        <end position="88"/>
    </location>
    <ligand>
        <name>substrate</name>
    </ligand>
</feature>
<dbReference type="AlphaFoldDB" id="A0A316D3R0"/>
<dbReference type="InterPro" id="IPR001345">
    <property type="entry name" value="PG/BPGM_mutase_AS"/>
</dbReference>
<dbReference type="InterPro" id="IPR013078">
    <property type="entry name" value="His_Pase_superF_clade-1"/>
</dbReference>
<feature type="binding site" evidence="4">
    <location>
        <position position="61"/>
    </location>
    <ligand>
        <name>substrate</name>
    </ligand>
</feature>
<dbReference type="Gene3D" id="3.40.50.1240">
    <property type="entry name" value="Phosphoglycerate mutase-like"/>
    <property type="match status" value="1"/>
</dbReference>
<dbReference type="SUPFAM" id="SSF53254">
    <property type="entry name" value="Phosphoglycerate mutase-like"/>
    <property type="match status" value="1"/>
</dbReference>
<organism evidence="5 6">
    <name type="scientific">Tumebacillus permanentifrigoris</name>
    <dbReference type="NCBI Taxonomy" id="378543"/>
    <lineage>
        <taxon>Bacteria</taxon>
        <taxon>Bacillati</taxon>
        <taxon>Bacillota</taxon>
        <taxon>Bacilli</taxon>
        <taxon>Bacillales</taxon>
        <taxon>Alicyclobacillaceae</taxon>
        <taxon>Tumebacillus</taxon>
    </lineage>
</organism>
<evidence type="ECO:0000256" key="3">
    <source>
        <dbReference type="PIRSR" id="PIRSR613078-1"/>
    </source>
</evidence>
<keyword evidence="1" id="KW-0324">Glycolysis</keyword>
<dbReference type="PROSITE" id="PS00175">
    <property type="entry name" value="PG_MUTASE"/>
    <property type="match status" value="1"/>
</dbReference>
<evidence type="ECO:0000256" key="2">
    <source>
        <dbReference type="ARBA" id="ARBA00023235"/>
    </source>
</evidence>
<feature type="active site" description="Proton donor/acceptor" evidence="3">
    <location>
        <position position="85"/>
    </location>
</feature>
<dbReference type="Pfam" id="PF00300">
    <property type="entry name" value="His_Phos_1"/>
    <property type="match status" value="1"/>
</dbReference>
<dbReference type="PANTHER" id="PTHR48100:SF1">
    <property type="entry name" value="HISTIDINE PHOSPHATASE FAMILY PROTEIN-RELATED"/>
    <property type="match status" value="1"/>
</dbReference>
<dbReference type="EMBL" id="QGGL01000020">
    <property type="protein sequence ID" value="PWK06304.1"/>
    <property type="molecule type" value="Genomic_DNA"/>
</dbReference>
<protein>
    <submittedName>
        <fullName evidence="5">Putative phosphoglycerate mutase</fullName>
    </submittedName>
</protein>
<feature type="binding site" evidence="4">
    <location>
        <begin position="11"/>
        <end position="18"/>
    </location>
    <ligand>
        <name>substrate</name>
    </ligand>
</feature>
<accession>A0A316D3R0</accession>
<name>A0A316D3R0_9BACL</name>
<sequence>MTGKTFVTLVRHGETIWNRELRLQGSQDIPLSEVGLAQAEAVAKRLQHEPCDVVYSSHLSRAHRTAEMVAGSIGVEHQVCRDLMERSYGELEGWTREQILAKFPDFWGPGKEFSVAGLETFEELAERAKSAILEIVAKHAGGNVLIVSHGGTINAFLHSISDGVYGSGVNKLGNTSVSRVVFQEDGAWSVEMVGCTTHLLEE</sequence>
<dbReference type="RefSeq" id="WP_109690920.1">
    <property type="nucleotide sequence ID" value="NZ_QGGL01000020.1"/>
</dbReference>
<dbReference type="Proteomes" id="UP000245634">
    <property type="component" value="Unassembled WGS sequence"/>
</dbReference>